<comment type="caution">
    <text evidence="1">The sequence shown here is derived from an EMBL/GenBank/DDBJ whole genome shotgun (WGS) entry which is preliminary data.</text>
</comment>
<reference evidence="1 2" key="1">
    <citation type="submission" date="2021-05" db="EMBL/GenBank/DDBJ databases">
        <title>Genome Assembly of Synthetic Allotetraploid Brassica napus Reveals Homoeologous Exchanges between Subgenomes.</title>
        <authorList>
            <person name="Davis J.T."/>
        </authorList>
    </citation>
    <scope>NUCLEOTIDE SEQUENCE [LARGE SCALE GENOMIC DNA]</scope>
    <source>
        <strain evidence="2">cv. Da-Ae</strain>
        <tissue evidence="1">Seedling</tissue>
    </source>
</reference>
<gene>
    <name evidence="1" type="ORF">HID58_055622</name>
</gene>
<sequence>MIAERQCTGGIHEKEALRRKEMGEAMEFKPVGDDAPTITPAYLGCKHRLILRTLIMKISFFVSDEHESGWKGILEDDPEMQYA</sequence>
<accession>A0ABQ8AL44</accession>
<evidence type="ECO:0000313" key="2">
    <source>
        <dbReference type="Proteomes" id="UP000824890"/>
    </source>
</evidence>
<dbReference type="Proteomes" id="UP000824890">
    <property type="component" value="Unassembled WGS sequence"/>
</dbReference>
<protein>
    <submittedName>
        <fullName evidence="1">Uncharacterized protein</fullName>
    </submittedName>
</protein>
<dbReference type="EMBL" id="JAGKQM010000013">
    <property type="protein sequence ID" value="KAH0893193.1"/>
    <property type="molecule type" value="Genomic_DNA"/>
</dbReference>
<keyword evidence="2" id="KW-1185">Reference proteome</keyword>
<evidence type="ECO:0000313" key="1">
    <source>
        <dbReference type="EMBL" id="KAH0893193.1"/>
    </source>
</evidence>
<proteinExistence type="predicted"/>
<name>A0ABQ8AL44_BRANA</name>
<organism evidence="1 2">
    <name type="scientific">Brassica napus</name>
    <name type="common">Rape</name>
    <dbReference type="NCBI Taxonomy" id="3708"/>
    <lineage>
        <taxon>Eukaryota</taxon>
        <taxon>Viridiplantae</taxon>
        <taxon>Streptophyta</taxon>
        <taxon>Embryophyta</taxon>
        <taxon>Tracheophyta</taxon>
        <taxon>Spermatophyta</taxon>
        <taxon>Magnoliopsida</taxon>
        <taxon>eudicotyledons</taxon>
        <taxon>Gunneridae</taxon>
        <taxon>Pentapetalae</taxon>
        <taxon>rosids</taxon>
        <taxon>malvids</taxon>
        <taxon>Brassicales</taxon>
        <taxon>Brassicaceae</taxon>
        <taxon>Brassiceae</taxon>
        <taxon>Brassica</taxon>
    </lineage>
</organism>